<dbReference type="EMBL" id="JANIIC010000004">
    <property type="protein sequence ID" value="MCQ8828597.1"/>
    <property type="molecule type" value="Genomic_DNA"/>
</dbReference>
<dbReference type="Proteomes" id="UP001142400">
    <property type="component" value="Unassembled WGS sequence"/>
</dbReference>
<dbReference type="SUPFAM" id="SSF51679">
    <property type="entry name" value="Bacterial luciferase-like"/>
    <property type="match status" value="1"/>
</dbReference>
<evidence type="ECO:0000313" key="2">
    <source>
        <dbReference type="Proteomes" id="UP001142400"/>
    </source>
</evidence>
<dbReference type="GO" id="GO:0016705">
    <property type="term" value="F:oxidoreductase activity, acting on paired donors, with incorporation or reduction of molecular oxygen"/>
    <property type="evidence" value="ECO:0007669"/>
    <property type="project" value="InterPro"/>
</dbReference>
<evidence type="ECO:0008006" key="3">
    <source>
        <dbReference type="Google" id="ProtNLM"/>
    </source>
</evidence>
<organism evidence="1 2">
    <name type="scientific">Streptomyces malaysiensis subsp. samsunensis</name>
    <dbReference type="NCBI Taxonomy" id="459658"/>
    <lineage>
        <taxon>Bacteria</taxon>
        <taxon>Bacillati</taxon>
        <taxon>Actinomycetota</taxon>
        <taxon>Actinomycetes</taxon>
        <taxon>Kitasatosporales</taxon>
        <taxon>Streptomycetaceae</taxon>
        <taxon>Streptomyces</taxon>
        <taxon>Streptomyces violaceusniger group</taxon>
    </lineage>
</organism>
<proteinExistence type="predicted"/>
<dbReference type="Gene3D" id="3.20.20.30">
    <property type="entry name" value="Luciferase-like domain"/>
    <property type="match status" value="1"/>
</dbReference>
<dbReference type="InterPro" id="IPR036661">
    <property type="entry name" value="Luciferase-like_sf"/>
</dbReference>
<evidence type="ECO:0000313" key="1">
    <source>
        <dbReference type="EMBL" id="MCQ8828597.1"/>
    </source>
</evidence>
<sequence length="205" mass="23280">MNWTLERLLPTFDKREHHSRRIDAPPERVWHELMDLRVGELAVTLGLMRVRGGPKTWVNGVDTGAHQGMDLRVLESMAPREMAADPPREVVLGDIARYTALRPVRPDLSLYIPLADQPGYTYLEEIKALVNHRDDLDWLCDWSPSAMIGDPDDFVARIRKLEAMGLDEVLLRIDGVGHENIKRSLELIGHEVIPVVDPAFAEPVR</sequence>
<keyword evidence="2" id="KW-1185">Reference proteome</keyword>
<dbReference type="AlphaFoldDB" id="A0A9X2RRW4"/>
<reference evidence="1" key="1">
    <citation type="submission" date="2022-06" db="EMBL/GenBank/DDBJ databases">
        <title>WGS of actinobacteria.</title>
        <authorList>
            <person name="Thawai C."/>
        </authorList>
    </citation>
    <scope>NUCLEOTIDE SEQUENCE</scope>
    <source>
        <strain evidence="1">DSM 42010</strain>
    </source>
</reference>
<name>A0A9X2RRW4_STRMQ</name>
<protein>
    <recommendedName>
        <fullName evidence="3">Luciferase-like domain-containing protein</fullName>
    </recommendedName>
</protein>
<accession>A0A9X2RRW4</accession>
<comment type="caution">
    <text evidence="1">The sequence shown here is derived from an EMBL/GenBank/DDBJ whole genome shotgun (WGS) entry which is preliminary data.</text>
</comment>
<dbReference type="RefSeq" id="WP_257630068.1">
    <property type="nucleotide sequence ID" value="NZ_JANIIC010000004.1"/>
</dbReference>
<gene>
    <name evidence="1" type="ORF">NQU54_05760</name>
</gene>